<evidence type="ECO:0000259" key="1">
    <source>
        <dbReference type="PROSITE" id="PS50181"/>
    </source>
</evidence>
<keyword evidence="3" id="KW-1185">Reference proteome</keyword>
<organism evidence="2 3">
    <name type="scientific">Hevea brasiliensis</name>
    <name type="common">Para rubber tree</name>
    <name type="synonym">Siphonia brasiliensis</name>
    <dbReference type="NCBI Taxonomy" id="3981"/>
    <lineage>
        <taxon>Eukaryota</taxon>
        <taxon>Viridiplantae</taxon>
        <taxon>Streptophyta</taxon>
        <taxon>Embryophyta</taxon>
        <taxon>Tracheophyta</taxon>
        <taxon>Spermatophyta</taxon>
        <taxon>Magnoliopsida</taxon>
        <taxon>eudicotyledons</taxon>
        <taxon>Gunneridae</taxon>
        <taxon>Pentapetalae</taxon>
        <taxon>rosids</taxon>
        <taxon>fabids</taxon>
        <taxon>Malpighiales</taxon>
        <taxon>Euphorbiaceae</taxon>
        <taxon>Crotonoideae</taxon>
        <taxon>Micrandreae</taxon>
        <taxon>Hevea</taxon>
    </lineage>
</organism>
<dbReference type="InterPro" id="IPR053781">
    <property type="entry name" value="F-box_AtFBL13-like"/>
</dbReference>
<dbReference type="CDD" id="cd22160">
    <property type="entry name" value="F-box_AtFBL13-like"/>
    <property type="match status" value="1"/>
</dbReference>
<dbReference type="Gene3D" id="1.20.1280.50">
    <property type="match status" value="1"/>
</dbReference>
<name>A0ABQ9L5G4_HEVBR</name>
<dbReference type="Gene3D" id="3.80.10.10">
    <property type="entry name" value="Ribonuclease Inhibitor"/>
    <property type="match status" value="1"/>
</dbReference>
<dbReference type="InterPro" id="IPR036047">
    <property type="entry name" value="F-box-like_dom_sf"/>
</dbReference>
<sequence>MCSSDVRKKKARKGRDRLSNLPDSILHHIFSFVDTKQAIRTCVLSKRWRHFWVSLPHLNFDYESFSPKWHFQKFVLQVLPIRRDNPNFGGKFHFRYGLWLRAKTLMKKVISCVVSRRFQHLHLEANTSFPYALLNCKSIETLDLNSFSTLPLSFASFTMLNSLHLENCSFAVSDQTDELLDPFVNCPNLKNLSLICCNFGSAKSLRISGLQLLSLSLQNGLQNAYCPQLKIEIFAPKLNFFIYHWIGPMVFGEVNFPSLNVVDIAVYRVYPSFDGENANMNLINLFRGFHNVQFVKLHYNTIEVLTFVPGLLEKQLCPFTNLKSLKLCLPNYTKSSKMPFHVMRYLHGDSSGADLIIVKS</sequence>
<dbReference type="SUPFAM" id="SSF52047">
    <property type="entry name" value="RNI-like"/>
    <property type="match status" value="1"/>
</dbReference>
<dbReference type="InterPro" id="IPR001810">
    <property type="entry name" value="F-box_dom"/>
</dbReference>
<dbReference type="Proteomes" id="UP001174677">
    <property type="component" value="Chromosome 14"/>
</dbReference>
<proteinExistence type="predicted"/>
<evidence type="ECO:0000313" key="3">
    <source>
        <dbReference type="Proteomes" id="UP001174677"/>
    </source>
</evidence>
<protein>
    <recommendedName>
        <fullName evidence="1">F-box domain-containing protein</fullName>
    </recommendedName>
</protein>
<dbReference type="EMBL" id="JARPOI010000014">
    <property type="protein sequence ID" value="KAJ9159566.1"/>
    <property type="molecule type" value="Genomic_DNA"/>
</dbReference>
<feature type="domain" description="F-box" evidence="1">
    <location>
        <begin position="15"/>
        <end position="65"/>
    </location>
</feature>
<gene>
    <name evidence="2" type="ORF">P3X46_025068</name>
</gene>
<evidence type="ECO:0000313" key="2">
    <source>
        <dbReference type="EMBL" id="KAJ9159566.1"/>
    </source>
</evidence>
<dbReference type="PANTHER" id="PTHR34223:SF51">
    <property type="entry name" value="OS06G0556300 PROTEIN"/>
    <property type="match status" value="1"/>
</dbReference>
<dbReference type="InterPro" id="IPR053197">
    <property type="entry name" value="F-box_SCFL_complex_component"/>
</dbReference>
<dbReference type="PROSITE" id="PS50181">
    <property type="entry name" value="FBOX"/>
    <property type="match status" value="1"/>
</dbReference>
<dbReference type="PANTHER" id="PTHR34223">
    <property type="entry name" value="OS11G0201299 PROTEIN"/>
    <property type="match status" value="1"/>
</dbReference>
<dbReference type="SUPFAM" id="SSF81383">
    <property type="entry name" value="F-box domain"/>
    <property type="match status" value="1"/>
</dbReference>
<comment type="caution">
    <text evidence="2">The sequence shown here is derived from an EMBL/GenBank/DDBJ whole genome shotgun (WGS) entry which is preliminary data.</text>
</comment>
<dbReference type="SMART" id="SM00256">
    <property type="entry name" value="FBOX"/>
    <property type="match status" value="1"/>
</dbReference>
<accession>A0ABQ9L5G4</accession>
<dbReference type="InterPro" id="IPR032675">
    <property type="entry name" value="LRR_dom_sf"/>
</dbReference>
<reference evidence="2" key="1">
    <citation type="journal article" date="2023" name="Plant Biotechnol. J.">
        <title>Chromosome-level wild Hevea brasiliensis genome provides new tools for genomic-assisted breeding and valuable loci to elevate rubber yield.</title>
        <authorList>
            <person name="Cheng H."/>
            <person name="Song X."/>
            <person name="Hu Y."/>
            <person name="Wu T."/>
            <person name="Yang Q."/>
            <person name="An Z."/>
            <person name="Feng S."/>
            <person name="Deng Z."/>
            <person name="Wu W."/>
            <person name="Zeng X."/>
            <person name="Tu M."/>
            <person name="Wang X."/>
            <person name="Huang H."/>
        </authorList>
    </citation>
    <scope>NUCLEOTIDE SEQUENCE</scope>
    <source>
        <strain evidence="2">MT/VB/25A 57/8</strain>
    </source>
</reference>
<dbReference type="Pfam" id="PF00646">
    <property type="entry name" value="F-box"/>
    <property type="match status" value="1"/>
</dbReference>